<evidence type="ECO:0000259" key="9">
    <source>
        <dbReference type="PROSITE" id="PS50004"/>
    </source>
</evidence>
<keyword evidence="3" id="KW-0807">Transducer</keyword>
<evidence type="ECO:0000256" key="2">
    <source>
        <dbReference type="ARBA" id="ARBA00022837"/>
    </source>
</evidence>
<dbReference type="PROSITE" id="PS50002">
    <property type="entry name" value="SH3"/>
    <property type="match status" value="1"/>
</dbReference>
<evidence type="ECO:0000259" key="7">
    <source>
        <dbReference type="PROSITE" id="PS50001"/>
    </source>
</evidence>
<dbReference type="SMART" id="SM00239">
    <property type="entry name" value="C2"/>
    <property type="match status" value="1"/>
</dbReference>
<evidence type="ECO:0000256" key="4">
    <source>
        <dbReference type="PROSITE-ProRule" id="PRU00191"/>
    </source>
</evidence>
<dbReference type="SUPFAM" id="SSF55550">
    <property type="entry name" value="SH2 domain"/>
    <property type="match status" value="2"/>
</dbReference>
<reference evidence="11 12" key="1">
    <citation type="submission" date="2024-08" db="EMBL/GenBank/DDBJ databases">
        <authorList>
            <person name="Cucini C."/>
            <person name="Frati F."/>
        </authorList>
    </citation>
    <scope>NUCLEOTIDE SEQUENCE [LARGE SCALE GENOMIC DNA]</scope>
</reference>
<accession>A0ABP1Q699</accession>
<evidence type="ECO:0000259" key="10">
    <source>
        <dbReference type="PROSITE" id="PS50008"/>
    </source>
</evidence>
<dbReference type="EC" id="3.1.4.11" evidence="6"/>
<keyword evidence="6" id="KW-0442">Lipid degradation</keyword>
<name>A0ABP1Q699_9HEXA</name>
<dbReference type="Gene3D" id="2.30.30.40">
    <property type="entry name" value="SH3 Domains"/>
    <property type="match status" value="1"/>
</dbReference>
<dbReference type="SMART" id="SM00252">
    <property type="entry name" value="SH2"/>
    <property type="match status" value="2"/>
</dbReference>
<dbReference type="Gene3D" id="3.20.20.190">
    <property type="entry name" value="Phosphatidylinositol (PI) phosphodiesterase"/>
    <property type="match status" value="2"/>
</dbReference>
<evidence type="ECO:0000313" key="11">
    <source>
        <dbReference type="EMBL" id="CAL8091030.1"/>
    </source>
</evidence>
<organism evidence="11 12">
    <name type="scientific">Orchesella dallaii</name>
    <dbReference type="NCBI Taxonomy" id="48710"/>
    <lineage>
        <taxon>Eukaryota</taxon>
        <taxon>Metazoa</taxon>
        <taxon>Ecdysozoa</taxon>
        <taxon>Arthropoda</taxon>
        <taxon>Hexapoda</taxon>
        <taxon>Collembola</taxon>
        <taxon>Entomobryomorpha</taxon>
        <taxon>Entomobryoidea</taxon>
        <taxon>Orchesellidae</taxon>
        <taxon>Orchesellinae</taxon>
        <taxon>Orchesella</taxon>
    </lineage>
</organism>
<proteinExistence type="predicted"/>
<dbReference type="SUPFAM" id="SSF50044">
    <property type="entry name" value="SH3-domain"/>
    <property type="match status" value="1"/>
</dbReference>
<dbReference type="SMART" id="SM00326">
    <property type="entry name" value="SH3"/>
    <property type="match status" value="1"/>
</dbReference>
<feature type="domain" description="SH3" evidence="8">
    <location>
        <begin position="865"/>
        <end position="927"/>
    </location>
</feature>
<dbReference type="Pfam" id="PF00168">
    <property type="entry name" value="C2"/>
    <property type="match status" value="1"/>
</dbReference>
<keyword evidence="12" id="KW-1185">Reference proteome</keyword>
<feature type="domain" description="C2" evidence="9">
    <location>
        <begin position="1146"/>
        <end position="1272"/>
    </location>
</feature>
<feature type="domain" description="PI-PLC Y-box" evidence="10">
    <location>
        <begin position="1023"/>
        <end position="1140"/>
    </location>
</feature>
<evidence type="ECO:0000256" key="1">
    <source>
        <dbReference type="ARBA" id="ARBA00022443"/>
    </source>
</evidence>
<dbReference type="InterPro" id="IPR036028">
    <property type="entry name" value="SH3-like_dom_sf"/>
</dbReference>
<dbReference type="Pfam" id="PF00018">
    <property type="entry name" value="SH3_1"/>
    <property type="match status" value="1"/>
</dbReference>
<dbReference type="InterPro" id="IPR001452">
    <property type="entry name" value="SH3_domain"/>
</dbReference>
<evidence type="ECO:0000259" key="8">
    <source>
        <dbReference type="PROSITE" id="PS50002"/>
    </source>
</evidence>
<dbReference type="PRINTS" id="PR00390">
    <property type="entry name" value="PHPHLIPASEC"/>
</dbReference>
<dbReference type="PROSITE" id="PS50007">
    <property type="entry name" value="PIPLC_X_DOMAIN"/>
    <property type="match status" value="1"/>
</dbReference>
<comment type="catalytic activity">
    <reaction evidence="6">
        <text>a 1,2-diacyl-sn-glycero-3-phospho-(1D-myo-inositol-4,5-bisphosphate) + H2O = 1D-myo-inositol 1,4,5-trisphosphate + a 1,2-diacyl-sn-glycerol + H(+)</text>
        <dbReference type="Rhea" id="RHEA:33179"/>
        <dbReference type="ChEBI" id="CHEBI:15377"/>
        <dbReference type="ChEBI" id="CHEBI:15378"/>
        <dbReference type="ChEBI" id="CHEBI:17815"/>
        <dbReference type="ChEBI" id="CHEBI:58456"/>
        <dbReference type="ChEBI" id="CHEBI:203600"/>
        <dbReference type="EC" id="3.1.4.11"/>
    </reaction>
</comment>
<feature type="domain" description="SH2" evidence="7">
    <location>
        <begin position="630"/>
        <end position="735"/>
    </location>
</feature>
<dbReference type="PROSITE" id="PS50004">
    <property type="entry name" value="C2"/>
    <property type="match status" value="1"/>
</dbReference>
<dbReference type="Pfam" id="PF00388">
    <property type="entry name" value="PI-PLC-X"/>
    <property type="match status" value="1"/>
</dbReference>
<dbReference type="PANTHER" id="PTHR10336:SF159">
    <property type="entry name" value="1-PHOSPHATIDYLINOSITOL 4,5-BISPHOSPHATE PHOSPHODIESTERASE GAMMA"/>
    <property type="match status" value="1"/>
</dbReference>
<dbReference type="Proteomes" id="UP001642540">
    <property type="component" value="Unassembled WGS sequence"/>
</dbReference>
<dbReference type="InterPro" id="IPR001192">
    <property type="entry name" value="PI-PLC_fam"/>
</dbReference>
<dbReference type="EMBL" id="CAXLJM020000024">
    <property type="protein sequence ID" value="CAL8091030.1"/>
    <property type="molecule type" value="Genomic_DNA"/>
</dbReference>
<keyword evidence="6" id="KW-0378">Hydrolase</keyword>
<dbReference type="CDD" id="cd00275">
    <property type="entry name" value="C2_PLC_like"/>
    <property type="match status" value="1"/>
</dbReference>
<dbReference type="InterPro" id="IPR001711">
    <property type="entry name" value="PLipase_C_Pinositol-sp_Y"/>
</dbReference>
<sequence length="1292" mass="149023">MIDLLADLKIHRVEQNKNIHPVVITADTTEYYQLKIERQPNNEPSSLDRTFSHRRLSRLPSYGRSTSNAGRPEIEVIPLAQIKDLRMQTFEAKQVTEKAWKEVKTWNYGKKYANKLKLLVMLFGKEFNLKKYTFLVAEPDGTSDQLETWISGMKSFIENLSIPYFHQLELWYMKQFEITTSKITDNFRPKIWKHFLSRSHHRISIQTLFEIVPKEFSKSGMGKLEQNEFNLVSRHLVHSYDSITSIFEAFTNEFLKRITVEDMSKESKLLMEMFLKYFNHVSSCTRGQPSLDISESIQDTSPLTKDVVREIAEAITRSNQIQFKEPYLCSHYVLDYLFCEENSIWDPEKVKLNEDMMNRPFSHYWIASSHNTFLTGDQYSSQSSVEAYAQALRQGCRCIEIDVWNGPWNKPIVTHGMTLTTSVNLKDVLEIIKENAFVASEYPLIISIENHCNLKQQKVMAKYFRRIFGRLLLSTPLESSMSSEGSHVISSLPSPQQLKGKIILKGRKLPYAFEELVKSRKSSVLSTSFPNDQHPYVPQMTWLSGDEIEKPYSPDSFEGTGCDCLKTGELWKPKEGNQWSPYIFVLTNKKLFYSEKQVDEIPKSSRNNRFFRNSISSVTSNQELHVDQIWFHGKIPGGRSTAASLIEHFAVNGCFLVRESDTQPNGFTLSFFCNKMVYHCHIYTHMTENGEPRYSLKKDTKGEEGFTSIYELVEHYCLNSITTNDCVLDHLTEPVPPSRTHESQEWFYKDMDRVTAEKVLEKLPINGVFLCRYGTNDKNQIVVSFRIENVIKHCRIKAEGRVLTVANLTFPKLEKLVEHYAINPFYQEYKLAHPIGEELFRKSQESSGVQKVYSNQEYLNSTVKTVKGRVRAIQSYKTDDPELLSFRKGDIIINVVKEADGWWWGTLATGSEIPKLFCSWFVEEIEDLDCSTGGFCTGSFDIGIKAKVKCCTDKNRKEFGIKHYIQFKDAQEKKWKLGAACSKRRADEWADLINHVINHDREGKLKWLKIIAAVKHNIAPEYSDLIIYCCAMDRLNPNEIGMVKENIDVTKLKSLDEVSAGKLFRERPDYFVWYHQHAITRVYPKALRLDSANFSPVPFWNFGSQMVALNYQTPDKPMQWNRGKFRENGKCGYVLKPEFMISEIEDESKVQFDPTNLSGNEMCNQLLHIEIISARHLEKEGCGHGRLSPMVEIEVVGVDADCRKLKTQTIIDNGLNPCWNQSFSVPIQCPELALIQFSVCDMDTFSDRVLLGEATIPITCMREGCRSVQLQNAYGEPLFSTLLVSVMKDWIT</sequence>
<dbReference type="InterPro" id="IPR017946">
    <property type="entry name" value="PLC-like_Pdiesterase_TIM-brl"/>
</dbReference>
<gene>
    <name evidence="11" type="ORF">ODALV1_LOCUS7809</name>
</gene>
<keyword evidence="2" id="KW-0106">Calcium</keyword>
<dbReference type="SMART" id="SM00148">
    <property type="entry name" value="PLCXc"/>
    <property type="match status" value="1"/>
</dbReference>
<protein>
    <recommendedName>
        <fullName evidence="6">Phosphoinositide phospholipase C</fullName>
        <ecNumber evidence="6">3.1.4.11</ecNumber>
    </recommendedName>
</protein>
<keyword evidence="4" id="KW-0727">SH2 domain</keyword>
<dbReference type="PANTHER" id="PTHR10336">
    <property type="entry name" value="PHOSPHOINOSITIDE-SPECIFIC PHOSPHOLIPASE C FAMILY PROTEIN"/>
    <property type="match status" value="1"/>
</dbReference>
<dbReference type="InterPro" id="IPR000008">
    <property type="entry name" value="C2_dom"/>
</dbReference>
<evidence type="ECO:0000313" key="12">
    <source>
        <dbReference type="Proteomes" id="UP001642540"/>
    </source>
</evidence>
<dbReference type="PROSITE" id="PS50008">
    <property type="entry name" value="PIPLC_Y_DOMAIN"/>
    <property type="match status" value="1"/>
</dbReference>
<dbReference type="InterPro" id="IPR000909">
    <property type="entry name" value="PLipase_C_PInositol-sp_X_dom"/>
</dbReference>
<dbReference type="SUPFAM" id="SSF49562">
    <property type="entry name" value="C2 domain (Calcium/lipid-binding domain, CaLB)"/>
    <property type="match status" value="1"/>
</dbReference>
<dbReference type="SUPFAM" id="SSF51695">
    <property type="entry name" value="PLC-like phosphodiesterases"/>
    <property type="match status" value="1"/>
</dbReference>
<keyword evidence="6" id="KW-0443">Lipid metabolism</keyword>
<dbReference type="InterPro" id="IPR000980">
    <property type="entry name" value="SH2"/>
</dbReference>
<dbReference type="Pfam" id="PF00017">
    <property type="entry name" value="SH2"/>
    <property type="match status" value="2"/>
</dbReference>
<dbReference type="Gene3D" id="3.30.505.10">
    <property type="entry name" value="SH2 domain"/>
    <property type="match status" value="2"/>
</dbReference>
<keyword evidence="1 5" id="KW-0728">SH3 domain</keyword>
<evidence type="ECO:0000256" key="5">
    <source>
        <dbReference type="PROSITE-ProRule" id="PRU00192"/>
    </source>
</evidence>
<evidence type="ECO:0000256" key="6">
    <source>
        <dbReference type="RuleBase" id="RU361133"/>
    </source>
</evidence>
<dbReference type="InterPro" id="IPR035892">
    <property type="entry name" value="C2_domain_sf"/>
</dbReference>
<dbReference type="InterPro" id="IPR036860">
    <property type="entry name" value="SH2_dom_sf"/>
</dbReference>
<dbReference type="Gene3D" id="2.60.40.150">
    <property type="entry name" value="C2 domain"/>
    <property type="match status" value="1"/>
</dbReference>
<dbReference type="CDD" id="cd08558">
    <property type="entry name" value="PI-PLCc_eukaryota"/>
    <property type="match status" value="1"/>
</dbReference>
<dbReference type="SMART" id="SM00149">
    <property type="entry name" value="PLCYc"/>
    <property type="match status" value="1"/>
</dbReference>
<feature type="domain" description="SH2" evidence="7">
    <location>
        <begin position="746"/>
        <end position="835"/>
    </location>
</feature>
<dbReference type="CDD" id="cd00174">
    <property type="entry name" value="SH3"/>
    <property type="match status" value="1"/>
</dbReference>
<evidence type="ECO:0000256" key="3">
    <source>
        <dbReference type="ARBA" id="ARBA00023224"/>
    </source>
</evidence>
<dbReference type="Pfam" id="PF00387">
    <property type="entry name" value="PI-PLC-Y"/>
    <property type="match status" value="1"/>
</dbReference>
<comment type="caution">
    <text evidence="11">The sequence shown here is derived from an EMBL/GenBank/DDBJ whole genome shotgun (WGS) entry which is preliminary data.</text>
</comment>
<dbReference type="PROSITE" id="PS50001">
    <property type="entry name" value="SH2"/>
    <property type="match status" value="2"/>
</dbReference>